<dbReference type="GO" id="GO:0003729">
    <property type="term" value="F:mRNA binding"/>
    <property type="evidence" value="ECO:0007669"/>
    <property type="project" value="TreeGrafter"/>
</dbReference>
<feature type="repeat" description="PPR" evidence="4">
    <location>
        <begin position="1129"/>
        <end position="1163"/>
    </location>
</feature>
<comment type="similarity">
    <text evidence="1">Belongs to the PPR family. P subfamily.</text>
</comment>
<feature type="compositionally biased region" description="Polar residues" evidence="5">
    <location>
        <begin position="706"/>
        <end position="717"/>
    </location>
</feature>
<dbReference type="PANTHER" id="PTHR47932">
    <property type="entry name" value="ATPASE EXPRESSION PROTEIN 3"/>
    <property type="match status" value="1"/>
</dbReference>
<proteinExistence type="inferred from homology"/>
<feature type="repeat" description="PPR" evidence="4">
    <location>
        <begin position="992"/>
        <end position="1026"/>
    </location>
</feature>
<gene>
    <name evidence="7" type="ORF">Sango_2354000</name>
</gene>
<protein>
    <submittedName>
        <fullName evidence="7">Pentatricopeptide repeat-containing protein, mitochondrial</fullName>
    </submittedName>
</protein>
<keyword evidence="2" id="KW-0677">Repeat</keyword>
<keyword evidence="8" id="KW-1185">Reference proteome</keyword>
<dbReference type="InterPro" id="IPR011990">
    <property type="entry name" value="TPR-like_helical_dom_sf"/>
</dbReference>
<feature type="region of interest" description="Disordered" evidence="5">
    <location>
        <begin position="281"/>
        <end position="325"/>
    </location>
</feature>
<feature type="repeat" description="PPR" evidence="4">
    <location>
        <begin position="1234"/>
        <end position="1268"/>
    </location>
</feature>
<organism evidence="7 8">
    <name type="scientific">Sesamum angolense</name>
    <dbReference type="NCBI Taxonomy" id="2727404"/>
    <lineage>
        <taxon>Eukaryota</taxon>
        <taxon>Viridiplantae</taxon>
        <taxon>Streptophyta</taxon>
        <taxon>Embryophyta</taxon>
        <taxon>Tracheophyta</taxon>
        <taxon>Spermatophyta</taxon>
        <taxon>Magnoliopsida</taxon>
        <taxon>eudicotyledons</taxon>
        <taxon>Gunneridae</taxon>
        <taxon>Pentapetalae</taxon>
        <taxon>asterids</taxon>
        <taxon>lamiids</taxon>
        <taxon>Lamiales</taxon>
        <taxon>Pedaliaceae</taxon>
        <taxon>Sesamum</taxon>
    </lineage>
</organism>
<reference evidence="7" key="2">
    <citation type="journal article" date="2024" name="Plant">
        <title>Genomic evolution and insights into agronomic trait innovations of Sesamum species.</title>
        <authorList>
            <person name="Miao H."/>
            <person name="Wang L."/>
            <person name="Qu L."/>
            <person name="Liu H."/>
            <person name="Sun Y."/>
            <person name="Le M."/>
            <person name="Wang Q."/>
            <person name="Wei S."/>
            <person name="Zheng Y."/>
            <person name="Lin W."/>
            <person name="Duan Y."/>
            <person name="Cao H."/>
            <person name="Xiong S."/>
            <person name="Wang X."/>
            <person name="Wei L."/>
            <person name="Li C."/>
            <person name="Ma Q."/>
            <person name="Ju M."/>
            <person name="Zhao R."/>
            <person name="Li G."/>
            <person name="Mu C."/>
            <person name="Tian Q."/>
            <person name="Mei H."/>
            <person name="Zhang T."/>
            <person name="Gao T."/>
            <person name="Zhang H."/>
        </authorList>
    </citation>
    <scope>NUCLEOTIDE SEQUENCE</scope>
    <source>
        <strain evidence="7">K16</strain>
    </source>
</reference>
<name>A0AAE1W6B0_9LAMI</name>
<dbReference type="PROSITE" id="PS50096">
    <property type="entry name" value="IQ"/>
    <property type="match status" value="1"/>
</dbReference>
<dbReference type="FunFam" id="1.25.40.10:FF:000294">
    <property type="entry name" value="Pentatricopeptide repeat-containing protein At1g09900"/>
    <property type="match status" value="1"/>
</dbReference>
<sequence>MGKPTASCFRIIACGSGSVNHDDLQSLRRKASNDRHGWSFRKRYAGHRVLSKNVISESPSSANNESSECTSVNFPVQPNLIVPVKTSVVQLTGEKNKLSAQLDLDLSDVITATEDDFRSDAILDESSIIIIQAAIRRCLAHRLLLKQKKITKLQAVVRGYLVRRQAVGALQCVEAIVKMQTLVRARRARLLVEGSGNFEKQNEDSGKDNLNPTPLTSKREAKSNETYTCTSTEKLLSSKFARQLMETIPRTRSFNIKCDPSKPDSTWNWLEKWMLVSLASKAEPQESGSAAEQHGEEDSDGRDILGPSNEPRDFSSAAAPSAEMSEDEDNLIIYNADNLYLHACSSIPSALCDHKLQNIDESKSRYDVAQSGCIETEKTELSKVEVKYLPEKEETGNEQIIRNSHKSSLQQPETDAKKFSGEATNPSFIAAQSKFKQLSSAVTYTKSTSLTSGDPGVASSFDKVSVLTDPPFRSMEIGMEYASISNASAVQVAGSECGTELSISSTLDSPDRSEAGVRDLQEDQKNLDATYHSRSRENLDLEANEKYSILETELSYANINQLERDETVDSAASECVHFVIDADSTPVQKKLEADQSNLHVELGSDPSHQVHKSSPEASPRSHMTFPESQATTSSQVSIKPKETRGEESESNSKHISSSADKRFPVSPNHDSASRSSLEHRTGKRLDSFGSPMQDHVDQEPRDSSSRKSLPSYMQATESARAKAISNGSPRSSPDVPDKDIYIKNKYPLSGRQGSPHIHRSLSQAQQNVKGNSIHSPQEENRLCFSIAVLLLERDVKTVSNANSSYGPGSETEWERLLKPFDLQELQRSLNKITPFQLNKLLQLPLDVRTSMELFQWAGSQNSYRHSFDVYYTLIDKVGAAKEFKIIDRLLLQMKAEGIVPRESIFIMIMRHYGRAGLPGQATTLLFDMRSTFSCEPTFKSYNVVIDVLLAGNCPKVAPNVIYEMLSKGISPTVFTFARVVGGDVSYGLYTPDVNTFNDVIIGLCHVDRVHEAAKLVDRMLVRGFAPDTITYGVLMQGLCKTGEVDKARVLLKKVPNPNVVLFNTLINAYITNGRFEEAKTVVDESMASMGCQPILILGTFFIRGLCKKGLLSSAHQVVDEMLLKGCQPNVITYTILIDGFCKKGRLKEAEGIIEEMAYKGLSLNTVGYNCLISALCKDGQVQEALELFRSMRSTGCKADIYTFNSLIYGLTRIDKMEDALCMFRDMFLDGVIANTVTYNTLIHAFLRNRATQEALKLVNDMLFRGCPLDKFTYTGLIKALCEDGALEKALGLLEEMMRKGVDANNLSCNIFDQ</sequence>
<dbReference type="Pfam" id="PF13178">
    <property type="entry name" value="DUF4005"/>
    <property type="match status" value="1"/>
</dbReference>
<feature type="region of interest" description="Disordered" evidence="5">
    <location>
        <begin position="601"/>
        <end position="738"/>
    </location>
</feature>
<reference evidence="7" key="1">
    <citation type="submission" date="2020-06" db="EMBL/GenBank/DDBJ databases">
        <authorList>
            <person name="Li T."/>
            <person name="Hu X."/>
            <person name="Zhang T."/>
            <person name="Song X."/>
            <person name="Zhang H."/>
            <person name="Dai N."/>
            <person name="Sheng W."/>
            <person name="Hou X."/>
            <person name="Wei L."/>
        </authorList>
    </citation>
    <scope>NUCLEOTIDE SEQUENCE</scope>
    <source>
        <strain evidence="7">K16</strain>
        <tissue evidence="7">Leaf</tissue>
    </source>
</reference>
<comment type="caution">
    <text evidence="7">The sequence shown here is derived from an EMBL/GenBank/DDBJ whole genome shotgun (WGS) entry which is preliminary data.</text>
</comment>
<dbReference type="InterPro" id="IPR025064">
    <property type="entry name" value="DUF4005"/>
</dbReference>
<dbReference type="Gene3D" id="1.25.40.10">
    <property type="entry name" value="Tetratricopeptide repeat domain"/>
    <property type="match status" value="5"/>
</dbReference>
<feature type="region of interest" description="Disordered" evidence="5">
    <location>
        <begin position="198"/>
        <end position="228"/>
    </location>
</feature>
<feature type="compositionally biased region" description="Basic and acidic residues" evidence="5">
    <location>
        <begin position="676"/>
        <end position="686"/>
    </location>
</feature>
<feature type="repeat" description="PPR" evidence="4">
    <location>
        <begin position="1269"/>
        <end position="1303"/>
    </location>
</feature>
<evidence type="ECO:0000256" key="3">
    <source>
        <dbReference type="ARBA" id="ARBA00022860"/>
    </source>
</evidence>
<feature type="repeat" description="PPR" evidence="4">
    <location>
        <begin position="1199"/>
        <end position="1233"/>
    </location>
</feature>
<evidence type="ECO:0000259" key="6">
    <source>
        <dbReference type="Pfam" id="PF13178"/>
    </source>
</evidence>
<evidence type="ECO:0000313" key="7">
    <source>
        <dbReference type="EMBL" id="KAK4387474.1"/>
    </source>
</evidence>
<feature type="compositionally biased region" description="Basic and acidic residues" evidence="5">
    <location>
        <begin position="639"/>
        <end position="652"/>
    </location>
</feature>
<dbReference type="PANTHER" id="PTHR47932:SF63">
    <property type="entry name" value="OS08G0290000 PROTEIN"/>
    <property type="match status" value="1"/>
</dbReference>
<dbReference type="GO" id="GO:0005516">
    <property type="term" value="F:calmodulin binding"/>
    <property type="evidence" value="ECO:0007669"/>
    <property type="project" value="UniProtKB-KW"/>
</dbReference>
<evidence type="ECO:0000313" key="8">
    <source>
        <dbReference type="Proteomes" id="UP001289374"/>
    </source>
</evidence>
<evidence type="ECO:0000256" key="1">
    <source>
        <dbReference type="ARBA" id="ARBA00007626"/>
    </source>
</evidence>
<dbReference type="Pfam" id="PF00612">
    <property type="entry name" value="IQ"/>
    <property type="match status" value="2"/>
</dbReference>
<evidence type="ECO:0000256" key="5">
    <source>
        <dbReference type="SAM" id="MobiDB-lite"/>
    </source>
</evidence>
<keyword evidence="3" id="KW-0112">Calmodulin-binding</keyword>
<dbReference type="EMBL" id="JACGWL010000014">
    <property type="protein sequence ID" value="KAK4387474.1"/>
    <property type="molecule type" value="Genomic_DNA"/>
</dbReference>
<dbReference type="InterPro" id="IPR002885">
    <property type="entry name" value="PPR_rpt"/>
</dbReference>
<dbReference type="SMART" id="SM00015">
    <property type="entry name" value="IQ"/>
    <property type="match status" value="3"/>
</dbReference>
<feature type="compositionally biased region" description="Polar residues" evidence="5">
    <location>
        <begin position="626"/>
        <end position="637"/>
    </location>
</feature>
<dbReference type="NCBIfam" id="TIGR00756">
    <property type="entry name" value="PPR"/>
    <property type="match status" value="9"/>
</dbReference>
<feature type="domain" description="DUF4005" evidence="6">
    <location>
        <begin position="696"/>
        <end position="770"/>
    </location>
</feature>
<feature type="repeat" description="PPR" evidence="4">
    <location>
        <begin position="1094"/>
        <end position="1128"/>
    </location>
</feature>
<feature type="repeat" description="PPR" evidence="4">
    <location>
        <begin position="1164"/>
        <end position="1198"/>
    </location>
</feature>
<dbReference type="PROSITE" id="PS51375">
    <property type="entry name" value="PPR"/>
    <property type="match status" value="9"/>
</dbReference>
<dbReference type="Pfam" id="PF01535">
    <property type="entry name" value="PPR"/>
    <property type="match status" value="1"/>
</dbReference>
<dbReference type="Proteomes" id="UP001289374">
    <property type="component" value="Unassembled WGS sequence"/>
</dbReference>
<dbReference type="Pfam" id="PF13041">
    <property type="entry name" value="PPR_2"/>
    <property type="match status" value="3"/>
</dbReference>
<evidence type="ECO:0000256" key="4">
    <source>
        <dbReference type="PROSITE-ProRule" id="PRU00708"/>
    </source>
</evidence>
<evidence type="ECO:0000256" key="2">
    <source>
        <dbReference type="ARBA" id="ARBA00022737"/>
    </source>
</evidence>
<dbReference type="Gene3D" id="1.20.5.190">
    <property type="match status" value="1"/>
</dbReference>
<accession>A0AAE1W6B0</accession>
<feature type="repeat" description="PPR" evidence="4">
    <location>
        <begin position="1058"/>
        <end position="1093"/>
    </location>
</feature>
<dbReference type="Pfam" id="PF12854">
    <property type="entry name" value="PPR_1"/>
    <property type="match status" value="1"/>
</dbReference>
<feature type="repeat" description="PPR" evidence="4">
    <location>
        <begin position="1027"/>
        <end position="1057"/>
    </location>
</feature>
<feature type="compositionally biased region" description="Basic and acidic residues" evidence="5">
    <location>
        <begin position="694"/>
        <end position="705"/>
    </location>
</feature>
<dbReference type="InterPro" id="IPR000048">
    <property type="entry name" value="IQ_motif_EF-hand-BS"/>
</dbReference>